<dbReference type="Proteomes" id="UP000678374">
    <property type="component" value="Unassembled WGS sequence"/>
</dbReference>
<dbReference type="Gene3D" id="1.10.287.1080">
    <property type="entry name" value="MazG-like"/>
    <property type="match status" value="1"/>
</dbReference>
<feature type="compositionally biased region" description="Basic residues" evidence="1">
    <location>
        <begin position="288"/>
        <end position="304"/>
    </location>
</feature>
<dbReference type="GO" id="GO:0005829">
    <property type="term" value="C:cytosol"/>
    <property type="evidence" value="ECO:0007669"/>
    <property type="project" value="TreeGrafter"/>
</dbReference>
<dbReference type="Pfam" id="PF18475">
    <property type="entry name" value="PIN7"/>
    <property type="match status" value="1"/>
</dbReference>
<dbReference type="PANTHER" id="PTHR46523">
    <property type="entry name" value="DCTP PYROPHOSPHATASE 1"/>
    <property type="match status" value="1"/>
</dbReference>
<dbReference type="InterPro" id="IPR041494">
    <property type="entry name" value="PIN7"/>
</dbReference>
<reference evidence="3" key="1">
    <citation type="submission" date="2021-04" db="EMBL/GenBank/DDBJ databases">
        <title>The genome sequence of Ideonella sp. 4Y11.</title>
        <authorList>
            <person name="Liu Y."/>
        </authorList>
    </citation>
    <scope>NUCLEOTIDE SEQUENCE</scope>
    <source>
        <strain evidence="3">4Y11</strain>
    </source>
</reference>
<dbReference type="EMBL" id="JAGQDE010000002">
    <property type="protein sequence ID" value="MBQ0958161.1"/>
    <property type="molecule type" value="Genomic_DNA"/>
</dbReference>
<evidence type="ECO:0000313" key="3">
    <source>
        <dbReference type="EMBL" id="MBQ0958161.1"/>
    </source>
</evidence>
<dbReference type="GO" id="GO:0006253">
    <property type="term" value="P:dCTP catabolic process"/>
    <property type="evidence" value="ECO:0007669"/>
    <property type="project" value="TreeGrafter"/>
</dbReference>
<feature type="region of interest" description="Disordered" evidence="1">
    <location>
        <begin position="231"/>
        <end position="318"/>
    </location>
</feature>
<sequence length="398" mass="42868">MNLGELQAELRHFAAERDWQPFHTPKNLSTALMVEAAELAEIFQWQTPEESRLVPQRADVRQHVGEELADVLLYLLQLADHCQVDLPLAVRDKLAKNAQKYPARQQIPRPQPPQAAVSGVHVLLDFENVQPTNAELRALVPQAGQVWVFHGPHQRQVAKRFASFGEHVTAVPISKTGKNALDFHLSFYMGYIASRNPEASMVVVANDKGYEPMLEHAQAMGFVVRRQPFPATSAPAKKTTAKASTAKPATAKKTPASRPAAAAPKKAAPATRAPTKQAPTKQAAPKKVPAKKVSAKKAPAKKVPAKAPAAGPSAAPATAVSAKDLQRITEQLSKAGDKRPTKLGRLRGLLKSLLSAQTGDAVIEWALHQLEAAGTVVVGSNNDVRYPRFLAASAPAGR</sequence>
<dbReference type="PANTHER" id="PTHR46523:SF1">
    <property type="entry name" value="DCTP PYROPHOSPHATASE 1"/>
    <property type="match status" value="1"/>
</dbReference>
<organism evidence="3 4">
    <name type="scientific">Ideonella aquatica</name>
    <dbReference type="NCBI Taxonomy" id="2824119"/>
    <lineage>
        <taxon>Bacteria</taxon>
        <taxon>Pseudomonadati</taxon>
        <taxon>Pseudomonadota</taxon>
        <taxon>Betaproteobacteria</taxon>
        <taxon>Burkholderiales</taxon>
        <taxon>Sphaerotilaceae</taxon>
        <taxon>Ideonella</taxon>
    </lineage>
</organism>
<proteinExistence type="predicted"/>
<dbReference type="SUPFAM" id="SSF101386">
    <property type="entry name" value="all-alpha NTP pyrophosphatases"/>
    <property type="match status" value="1"/>
</dbReference>
<feature type="compositionally biased region" description="Low complexity" evidence="1">
    <location>
        <begin position="231"/>
        <end position="287"/>
    </location>
</feature>
<dbReference type="GO" id="GO:0042262">
    <property type="term" value="P:DNA protection"/>
    <property type="evidence" value="ECO:0007669"/>
    <property type="project" value="TreeGrafter"/>
</dbReference>
<dbReference type="GO" id="GO:0047840">
    <property type="term" value="F:dCTP diphosphatase activity"/>
    <property type="evidence" value="ECO:0007669"/>
    <property type="project" value="TreeGrafter"/>
</dbReference>
<dbReference type="Pfam" id="PF12643">
    <property type="entry name" value="MazG-like"/>
    <property type="match status" value="1"/>
</dbReference>
<gene>
    <name evidence="3" type="ORF">KAK06_04260</name>
</gene>
<dbReference type="AlphaFoldDB" id="A0A940YHE1"/>
<name>A0A940YHE1_9BURK</name>
<feature type="compositionally biased region" description="Low complexity" evidence="1">
    <location>
        <begin position="305"/>
        <end position="318"/>
    </location>
</feature>
<keyword evidence="4" id="KW-1185">Reference proteome</keyword>
<evidence type="ECO:0000313" key="4">
    <source>
        <dbReference type="Proteomes" id="UP000678374"/>
    </source>
</evidence>
<dbReference type="CDD" id="cd11537">
    <property type="entry name" value="NTP-PPase_RS21-C6_like"/>
    <property type="match status" value="1"/>
</dbReference>
<evidence type="ECO:0000259" key="2">
    <source>
        <dbReference type="Pfam" id="PF18475"/>
    </source>
</evidence>
<dbReference type="InterPro" id="IPR025984">
    <property type="entry name" value="DCTPP"/>
</dbReference>
<dbReference type="InterPro" id="IPR052555">
    <property type="entry name" value="dCTP_Pyrophosphatase"/>
</dbReference>
<comment type="caution">
    <text evidence="3">The sequence shown here is derived from an EMBL/GenBank/DDBJ whole genome shotgun (WGS) entry which is preliminary data.</text>
</comment>
<protein>
    <submittedName>
        <fullName evidence="3">Nucleotide pyrophosphohydrolase</fullName>
    </submittedName>
</protein>
<dbReference type="RefSeq" id="WP_210800656.1">
    <property type="nucleotide sequence ID" value="NZ_JAGQDE010000002.1"/>
</dbReference>
<accession>A0A940YHE1</accession>
<evidence type="ECO:0000256" key="1">
    <source>
        <dbReference type="SAM" id="MobiDB-lite"/>
    </source>
</evidence>
<feature type="domain" description="PIN-like" evidence="2">
    <location>
        <begin position="123"/>
        <end position="221"/>
    </location>
</feature>